<sequence length="93" mass="11078">MYWLLERFIIILRSIQKKNRAHGIFRGRLDCGWLRASKVQLKSGPFSWPLCQLEQRASRNYKVHTLQQKAQQDSLRLHRQGPRPGWRPTPDVQ</sequence>
<keyword evidence="3" id="KW-1185">Reference proteome</keyword>
<protein>
    <submittedName>
        <fullName evidence="2">Uncharacterized protein</fullName>
    </submittedName>
</protein>
<comment type="caution">
    <text evidence="2">The sequence shown here is derived from an EMBL/GenBank/DDBJ whole genome shotgun (WGS) entry which is preliminary data.</text>
</comment>
<dbReference type="AlphaFoldDB" id="A0A8J8NIL3"/>
<reference evidence="2" key="1">
    <citation type="submission" date="2019-06" db="EMBL/GenBank/DDBJ databases">
        <authorList>
            <person name="Zheng W."/>
        </authorList>
    </citation>
    <scope>NUCLEOTIDE SEQUENCE</scope>
    <source>
        <strain evidence="2">QDHG01</strain>
    </source>
</reference>
<feature type="region of interest" description="Disordered" evidence="1">
    <location>
        <begin position="66"/>
        <end position="93"/>
    </location>
</feature>
<evidence type="ECO:0000313" key="2">
    <source>
        <dbReference type="EMBL" id="TNV75374.1"/>
    </source>
</evidence>
<organism evidence="2 3">
    <name type="scientific">Halteria grandinella</name>
    <dbReference type="NCBI Taxonomy" id="5974"/>
    <lineage>
        <taxon>Eukaryota</taxon>
        <taxon>Sar</taxon>
        <taxon>Alveolata</taxon>
        <taxon>Ciliophora</taxon>
        <taxon>Intramacronucleata</taxon>
        <taxon>Spirotrichea</taxon>
        <taxon>Stichotrichia</taxon>
        <taxon>Sporadotrichida</taxon>
        <taxon>Halteriidae</taxon>
        <taxon>Halteria</taxon>
    </lineage>
</organism>
<dbReference type="EMBL" id="RRYP01015733">
    <property type="protein sequence ID" value="TNV75374.1"/>
    <property type="molecule type" value="Genomic_DNA"/>
</dbReference>
<evidence type="ECO:0000256" key="1">
    <source>
        <dbReference type="SAM" id="MobiDB-lite"/>
    </source>
</evidence>
<evidence type="ECO:0000313" key="3">
    <source>
        <dbReference type="Proteomes" id="UP000785679"/>
    </source>
</evidence>
<proteinExistence type="predicted"/>
<dbReference type="Proteomes" id="UP000785679">
    <property type="component" value="Unassembled WGS sequence"/>
</dbReference>
<gene>
    <name evidence="2" type="ORF">FGO68_gene9664</name>
</gene>
<name>A0A8J8NIL3_HALGN</name>
<accession>A0A8J8NIL3</accession>